<protein>
    <submittedName>
        <fullName evidence="1">Uncharacterized protein</fullName>
    </submittedName>
</protein>
<name>A0A9X8D6T4_9BURK</name>
<sequence>MSAPQQHLFVELPDGWSSKIDITQTAGGGYAGVAELSLGGHKRGVLVFMQQPSQDAALARVRLRASQFARERLSLTGSAGTRPS</sequence>
<accession>A0A9X8D6T4</accession>
<evidence type="ECO:0000313" key="2">
    <source>
        <dbReference type="Proteomes" id="UP000265619"/>
    </source>
</evidence>
<dbReference type="RefSeq" id="WP_119553160.1">
    <property type="nucleotide sequence ID" value="NZ_QXMN01000008.1"/>
</dbReference>
<dbReference type="EMBL" id="QXMN01000008">
    <property type="protein sequence ID" value="RIX81950.1"/>
    <property type="molecule type" value="Genomic_DNA"/>
</dbReference>
<dbReference type="AlphaFoldDB" id="A0A9X8D6T4"/>
<dbReference type="Proteomes" id="UP000265619">
    <property type="component" value="Unassembled WGS sequence"/>
</dbReference>
<keyword evidence="2" id="KW-1185">Reference proteome</keyword>
<comment type="caution">
    <text evidence="1">The sequence shown here is derived from an EMBL/GenBank/DDBJ whole genome shotgun (WGS) entry which is preliminary data.</text>
</comment>
<gene>
    <name evidence="1" type="ORF">D3H34_09240</name>
</gene>
<proteinExistence type="predicted"/>
<dbReference type="OrthoDB" id="8857934at2"/>
<reference evidence="1 2" key="1">
    <citation type="submission" date="2018-09" db="EMBL/GenBank/DDBJ databases">
        <title>Acidovorax cavernicola nov. sp. isolated from Gruta de las Maravillas (Aracena, Spain).</title>
        <authorList>
            <person name="Jurado V."/>
            <person name="Gutierrez-Patricio S."/>
            <person name="Gonzalez-Pimentel J.L."/>
            <person name="Miller A.Z."/>
            <person name="Laiz L."/>
            <person name="Saiz-Jimenez C."/>
        </authorList>
    </citation>
    <scope>NUCLEOTIDE SEQUENCE [LARGE SCALE GENOMIC DNA]</scope>
    <source>
        <strain evidence="1 2">1011MAR4D40.2</strain>
    </source>
</reference>
<evidence type="ECO:0000313" key="1">
    <source>
        <dbReference type="EMBL" id="RIX81950.1"/>
    </source>
</evidence>
<organism evidence="1 2">
    <name type="scientific">Acidovorax cavernicola</name>
    <dbReference type="NCBI Taxonomy" id="1675792"/>
    <lineage>
        <taxon>Bacteria</taxon>
        <taxon>Pseudomonadati</taxon>
        <taxon>Pseudomonadota</taxon>
        <taxon>Betaproteobacteria</taxon>
        <taxon>Burkholderiales</taxon>
        <taxon>Comamonadaceae</taxon>
        <taxon>Acidovorax</taxon>
    </lineage>
</organism>